<protein>
    <submittedName>
        <fullName evidence="2">Nucleoside hydrolase</fullName>
    </submittedName>
</protein>
<proteinExistence type="predicted"/>
<evidence type="ECO:0000313" key="2">
    <source>
        <dbReference type="EMBL" id="TDB69074.1"/>
    </source>
</evidence>
<dbReference type="Pfam" id="PF01156">
    <property type="entry name" value="IU_nuc_hydro"/>
    <property type="match status" value="1"/>
</dbReference>
<dbReference type="AlphaFoldDB" id="A0A4R4KL61"/>
<dbReference type="PANTHER" id="PTHR43264">
    <property type="match status" value="1"/>
</dbReference>
<evidence type="ECO:0000259" key="1">
    <source>
        <dbReference type="Pfam" id="PF01156"/>
    </source>
</evidence>
<comment type="caution">
    <text evidence="2">The sequence shown here is derived from an EMBL/GenBank/DDBJ whole genome shotgun (WGS) entry which is preliminary data.</text>
</comment>
<keyword evidence="3" id="KW-1185">Reference proteome</keyword>
<evidence type="ECO:0000313" key="3">
    <source>
        <dbReference type="Proteomes" id="UP000295706"/>
    </source>
</evidence>
<dbReference type="Gene3D" id="3.90.245.10">
    <property type="entry name" value="Ribonucleoside hydrolase-like"/>
    <property type="match status" value="1"/>
</dbReference>
<dbReference type="GO" id="GO:0016799">
    <property type="term" value="F:hydrolase activity, hydrolyzing N-glycosyl compounds"/>
    <property type="evidence" value="ECO:0007669"/>
    <property type="project" value="InterPro"/>
</dbReference>
<reference evidence="2 3" key="1">
    <citation type="submission" date="2019-02" db="EMBL/GenBank/DDBJ databases">
        <title>Arundinibacter roseus gen. nov., sp. nov., a new member of the family Cytophagaceae.</title>
        <authorList>
            <person name="Szuroczki S."/>
            <person name="Khayer B."/>
            <person name="Sproer C."/>
            <person name="Toumi M."/>
            <person name="Szabo A."/>
            <person name="Felfoldi T."/>
            <person name="Schumann P."/>
            <person name="Toth E."/>
        </authorList>
    </citation>
    <scope>NUCLEOTIDE SEQUENCE [LARGE SCALE GENOMIC DNA]</scope>
    <source>
        <strain evidence="2 3">DMA-k-7a</strain>
    </source>
</reference>
<dbReference type="InterPro" id="IPR001910">
    <property type="entry name" value="Inosine/uridine_hydrolase_dom"/>
</dbReference>
<organism evidence="2 3">
    <name type="scientific">Arundinibacter roseus</name>
    <dbReference type="NCBI Taxonomy" id="2070510"/>
    <lineage>
        <taxon>Bacteria</taxon>
        <taxon>Pseudomonadati</taxon>
        <taxon>Bacteroidota</taxon>
        <taxon>Cytophagia</taxon>
        <taxon>Cytophagales</taxon>
        <taxon>Spirosomataceae</taxon>
        <taxon>Arundinibacter</taxon>
    </lineage>
</organism>
<gene>
    <name evidence="2" type="ORF">EZE20_01700</name>
</gene>
<dbReference type="InterPro" id="IPR036452">
    <property type="entry name" value="Ribo_hydro-like"/>
</dbReference>
<dbReference type="RefSeq" id="WP_132113808.1">
    <property type="nucleotide sequence ID" value="NZ_SMJU01000001.1"/>
</dbReference>
<dbReference type="EMBL" id="SMJU01000001">
    <property type="protein sequence ID" value="TDB69074.1"/>
    <property type="molecule type" value="Genomic_DNA"/>
</dbReference>
<dbReference type="SUPFAM" id="SSF53590">
    <property type="entry name" value="Nucleoside hydrolase"/>
    <property type="match status" value="1"/>
</dbReference>
<keyword evidence="2" id="KW-0378">Hydrolase</keyword>
<dbReference type="Proteomes" id="UP000295706">
    <property type="component" value="Unassembled WGS sequence"/>
</dbReference>
<dbReference type="PANTHER" id="PTHR43264:SF1">
    <property type="entry name" value="INOSINE_URIDINE-PREFERRING NUCLEOSIDE HYDROLASE DOMAIN-CONTAINING PROTEIN"/>
    <property type="match status" value="1"/>
</dbReference>
<accession>A0A4R4KL61</accession>
<dbReference type="OrthoDB" id="128573at2"/>
<name>A0A4R4KL61_9BACT</name>
<sequence>MALSTGSGCVSVYAQTANEERAVNLIFDTDIGPDYDDVGAMSVLHSLADSGQVRILATVASNQSPYIAAVLSVMNTYFKRPDLPIGVVRGRGVRLQAWQKWDSLLVARYPHSLSSNAEAEDALSLYRRTLSQQPDQSVTIVTVGFLTNLADLLLSGPDQFSDLSGRELIRKKVKKLVSMAGRFPSGKEFNVDRDPVSSKIVFEGWNTPIIFSGFEIGEAIHTGLPLMRNEAIRNSPVKDAFAISIPLSKQDVAGRMSWDQTAVLVAIKGHEKYFDLVEGRFVCKDDGSNTWNSAGKGHFYLVQKMPVAKLERIIEDLMNR</sequence>
<feature type="domain" description="Inosine/uridine-preferring nucleoside hydrolase" evidence="1">
    <location>
        <begin position="25"/>
        <end position="268"/>
    </location>
</feature>